<feature type="region of interest" description="Disordered" evidence="1">
    <location>
        <begin position="160"/>
        <end position="183"/>
    </location>
</feature>
<dbReference type="EMBL" id="JARYMX010000002">
    <property type="protein sequence ID" value="KAJ9562441.1"/>
    <property type="molecule type" value="Genomic_DNA"/>
</dbReference>
<feature type="compositionally biased region" description="Gly residues" evidence="1">
    <location>
        <begin position="163"/>
        <end position="173"/>
    </location>
</feature>
<dbReference type="Proteomes" id="UP001172457">
    <property type="component" value="Chromosome 2"/>
</dbReference>
<feature type="region of interest" description="Disordered" evidence="1">
    <location>
        <begin position="1"/>
        <end position="20"/>
    </location>
</feature>
<sequence>MAKTSVSVLPGRDRRRLPNEAPGWQFSRDFWMKWISPSIGHEYTNKAALGGIKEGDVLASDMGSLTRLRLVESRTHRFTLGGIKDCPGVGHMCTLGGIKDGPNPGIGHKFVYVESLGDLKSQVQAPVLVKPGLSQARVPAGLGLVSGPGSGRVRTGFRPGFRGQPGFGPGSGPISGPRAKTRGSGRVGLVNGSGGGELEALPTTFYTRFCDVDEFQHLMTRNRKTAGLEERDIAIQNLIDEAKLRTSNHHEGTMQHINHLRGLLVANNVPFHKAVVQAVAAVVPNLTREGITILS</sequence>
<accession>A0AA38TXZ1</accession>
<proteinExistence type="predicted"/>
<keyword evidence="3" id="KW-1185">Reference proteome</keyword>
<name>A0AA38TXZ1_9ASTR</name>
<feature type="compositionally biased region" description="Low complexity" evidence="1">
    <location>
        <begin position="174"/>
        <end position="183"/>
    </location>
</feature>
<evidence type="ECO:0000313" key="2">
    <source>
        <dbReference type="EMBL" id="KAJ9562441.1"/>
    </source>
</evidence>
<comment type="caution">
    <text evidence="2">The sequence shown here is derived from an EMBL/GenBank/DDBJ whole genome shotgun (WGS) entry which is preliminary data.</text>
</comment>
<dbReference type="AlphaFoldDB" id="A0AA38TXZ1"/>
<organism evidence="2 3">
    <name type="scientific">Centaurea solstitialis</name>
    <name type="common">yellow star-thistle</name>
    <dbReference type="NCBI Taxonomy" id="347529"/>
    <lineage>
        <taxon>Eukaryota</taxon>
        <taxon>Viridiplantae</taxon>
        <taxon>Streptophyta</taxon>
        <taxon>Embryophyta</taxon>
        <taxon>Tracheophyta</taxon>
        <taxon>Spermatophyta</taxon>
        <taxon>Magnoliopsida</taxon>
        <taxon>eudicotyledons</taxon>
        <taxon>Gunneridae</taxon>
        <taxon>Pentapetalae</taxon>
        <taxon>asterids</taxon>
        <taxon>campanulids</taxon>
        <taxon>Asterales</taxon>
        <taxon>Asteraceae</taxon>
        <taxon>Carduoideae</taxon>
        <taxon>Cardueae</taxon>
        <taxon>Centaureinae</taxon>
        <taxon>Centaurea</taxon>
    </lineage>
</organism>
<evidence type="ECO:0000313" key="3">
    <source>
        <dbReference type="Proteomes" id="UP001172457"/>
    </source>
</evidence>
<evidence type="ECO:0000256" key="1">
    <source>
        <dbReference type="SAM" id="MobiDB-lite"/>
    </source>
</evidence>
<gene>
    <name evidence="2" type="ORF">OSB04_007601</name>
</gene>
<protein>
    <submittedName>
        <fullName evidence="2">Uncharacterized protein</fullName>
    </submittedName>
</protein>
<reference evidence="2" key="1">
    <citation type="submission" date="2023-03" db="EMBL/GenBank/DDBJ databases">
        <title>Chromosome-scale reference genome and RAD-based genetic map of yellow starthistle (Centaurea solstitialis) reveal putative structural variation and QTLs associated with invader traits.</title>
        <authorList>
            <person name="Reatini B."/>
            <person name="Cang F.A."/>
            <person name="Jiang Q."/>
            <person name="Mckibben M.T.W."/>
            <person name="Barker M.S."/>
            <person name="Rieseberg L.H."/>
            <person name="Dlugosch K.M."/>
        </authorList>
    </citation>
    <scope>NUCLEOTIDE SEQUENCE</scope>
    <source>
        <strain evidence="2">CAN-66</strain>
        <tissue evidence="2">Leaf</tissue>
    </source>
</reference>